<feature type="compositionally biased region" description="Polar residues" evidence="4">
    <location>
        <begin position="84"/>
        <end position="102"/>
    </location>
</feature>
<keyword evidence="9" id="KW-1185">Reference proteome</keyword>
<dbReference type="GO" id="GO:0005154">
    <property type="term" value="F:epidermal growth factor receptor binding"/>
    <property type="evidence" value="ECO:0007669"/>
    <property type="project" value="TreeGrafter"/>
</dbReference>
<keyword evidence="5" id="KW-0472">Membrane</keyword>
<evidence type="ECO:0000256" key="6">
    <source>
        <dbReference type="SAM" id="SignalP"/>
    </source>
</evidence>
<evidence type="ECO:0000256" key="5">
    <source>
        <dbReference type="SAM" id="Phobius"/>
    </source>
</evidence>
<dbReference type="SUPFAM" id="SSF57196">
    <property type="entry name" value="EGF/Laminin"/>
    <property type="match status" value="1"/>
</dbReference>
<sequence length="257" mass="27848">MNLILLSSLLYLACSALISLASSTAHSAELGHVTVTSASGEGLQSALGEEPESEDGPSGLFTGAPLGRGRGGRKKHGWKKRNKAQLSVRQRNSTPAQNLTNSPAYSISHSSTHIANLSSAPDPCHTSHREYCIHGYCTYLYDLKEPVCVCMKGYDGVRCGIQLLEIGSVERDHHDDTLHITLIIITVVLSIISCSALLLIICVHYRAQHSFQAALFSAADESDKLQKRIKRVKVYHHAVKTACECVAMSECVSHGSH</sequence>
<dbReference type="InterPro" id="IPR000742">
    <property type="entry name" value="EGF"/>
</dbReference>
<dbReference type="GO" id="GO:0008284">
    <property type="term" value="P:positive regulation of cell population proliferation"/>
    <property type="evidence" value="ECO:0007669"/>
    <property type="project" value="TreeGrafter"/>
</dbReference>
<proteinExistence type="predicted"/>
<dbReference type="AlphaFoldDB" id="A0AA88SRV8"/>
<feature type="domain" description="EGF-like" evidence="7">
    <location>
        <begin position="120"/>
        <end position="160"/>
    </location>
</feature>
<dbReference type="EMBL" id="JAVHJS010000010">
    <property type="protein sequence ID" value="KAK2845973.1"/>
    <property type="molecule type" value="Genomic_DNA"/>
</dbReference>
<dbReference type="GO" id="GO:0007173">
    <property type="term" value="P:epidermal growth factor receptor signaling pathway"/>
    <property type="evidence" value="ECO:0007669"/>
    <property type="project" value="TreeGrafter"/>
</dbReference>
<feature type="compositionally biased region" description="Basic residues" evidence="4">
    <location>
        <begin position="70"/>
        <end position="83"/>
    </location>
</feature>
<dbReference type="GO" id="GO:0045840">
    <property type="term" value="P:positive regulation of mitotic nuclear division"/>
    <property type="evidence" value="ECO:0007669"/>
    <property type="project" value="TreeGrafter"/>
</dbReference>
<keyword evidence="2 3" id="KW-1015">Disulfide bond</keyword>
<dbReference type="PANTHER" id="PTHR10740">
    <property type="entry name" value="TRANSFORMING GROWTH FACTOR ALPHA"/>
    <property type="match status" value="1"/>
</dbReference>
<dbReference type="PROSITE" id="PS01186">
    <property type="entry name" value="EGF_2"/>
    <property type="match status" value="1"/>
</dbReference>
<dbReference type="PROSITE" id="PS50026">
    <property type="entry name" value="EGF_3"/>
    <property type="match status" value="1"/>
</dbReference>
<reference evidence="8" key="1">
    <citation type="submission" date="2023-08" db="EMBL/GenBank/DDBJ databases">
        <title>Pelteobagrus vachellii genome.</title>
        <authorList>
            <person name="Liu H."/>
        </authorList>
    </citation>
    <scope>NUCLEOTIDE SEQUENCE</scope>
    <source>
        <strain evidence="8">PRFRI_2022a</strain>
        <tissue evidence="8">Muscle</tissue>
    </source>
</reference>
<protein>
    <recommendedName>
        <fullName evidence="7">EGF-like domain-containing protein</fullName>
    </recommendedName>
</protein>
<evidence type="ECO:0000256" key="3">
    <source>
        <dbReference type="PROSITE-ProRule" id="PRU00076"/>
    </source>
</evidence>
<keyword evidence="6" id="KW-0732">Signal</keyword>
<evidence type="ECO:0000256" key="4">
    <source>
        <dbReference type="SAM" id="MobiDB-lite"/>
    </source>
</evidence>
<gene>
    <name evidence="8" type="ORF">Q7C36_010827</name>
</gene>
<evidence type="ECO:0000256" key="1">
    <source>
        <dbReference type="ARBA" id="ARBA00022536"/>
    </source>
</evidence>
<dbReference type="GO" id="GO:0005615">
    <property type="term" value="C:extracellular space"/>
    <property type="evidence" value="ECO:0007669"/>
    <property type="project" value="TreeGrafter"/>
</dbReference>
<organism evidence="8 9">
    <name type="scientific">Tachysurus vachellii</name>
    <name type="common">Darkbarbel catfish</name>
    <name type="synonym">Pelteobagrus vachellii</name>
    <dbReference type="NCBI Taxonomy" id="175792"/>
    <lineage>
        <taxon>Eukaryota</taxon>
        <taxon>Metazoa</taxon>
        <taxon>Chordata</taxon>
        <taxon>Craniata</taxon>
        <taxon>Vertebrata</taxon>
        <taxon>Euteleostomi</taxon>
        <taxon>Actinopterygii</taxon>
        <taxon>Neopterygii</taxon>
        <taxon>Teleostei</taxon>
        <taxon>Ostariophysi</taxon>
        <taxon>Siluriformes</taxon>
        <taxon>Bagridae</taxon>
        <taxon>Tachysurus</taxon>
    </lineage>
</organism>
<comment type="caution">
    <text evidence="3">Lacks conserved residue(s) required for the propagation of feature annotation.</text>
</comment>
<evidence type="ECO:0000313" key="8">
    <source>
        <dbReference type="EMBL" id="KAK2845973.1"/>
    </source>
</evidence>
<dbReference type="GO" id="GO:0008083">
    <property type="term" value="F:growth factor activity"/>
    <property type="evidence" value="ECO:0007669"/>
    <property type="project" value="TreeGrafter"/>
</dbReference>
<feature type="chain" id="PRO_5041727924" description="EGF-like domain-containing protein" evidence="6">
    <location>
        <begin position="22"/>
        <end position="257"/>
    </location>
</feature>
<dbReference type="Gene3D" id="2.10.25.10">
    <property type="entry name" value="Laminin"/>
    <property type="match status" value="1"/>
</dbReference>
<dbReference type="PROSITE" id="PS00022">
    <property type="entry name" value="EGF_1"/>
    <property type="match status" value="1"/>
</dbReference>
<evidence type="ECO:0000259" key="7">
    <source>
        <dbReference type="PROSITE" id="PS50026"/>
    </source>
</evidence>
<feature type="disulfide bond" evidence="3">
    <location>
        <begin position="150"/>
        <end position="159"/>
    </location>
</feature>
<name>A0AA88SRV8_TACVA</name>
<dbReference type="Proteomes" id="UP001187315">
    <property type="component" value="Unassembled WGS sequence"/>
</dbReference>
<evidence type="ECO:0000313" key="9">
    <source>
        <dbReference type="Proteomes" id="UP001187315"/>
    </source>
</evidence>
<feature type="region of interest" description="Disordered" evidence="4">
    <location>
        <begin position="41"/>
        <end position="102"/>
    </location>
</feature>
<dbReference type="PANTHER" id="PTHR10740:SF16">
    <property type="entry name" value="AMPHIREGULIN"/>
    <property type="match status" value="1"/>
</dbReference>
<keyword evidence="5" id="KW-1133">Transmembrane helix</keyword>
<keyword evidence="1 3" id="KW-0245">EGF-like domain</keyword>
<feature type="transmembrane region" description="Helical" evidence="5">
    <location>
        <begin position="178"/>
        <end position="203"/>
    </location>
</feature>
<comment type="caution">
    <text evidence="8">The sequence shown here is derived from an EMBL/GenBank/DDBJ whole genome shotgun (WGS) entry which is preliminary data.</text>
</comment>
<accession>A0AA88SRV8</accession>
<keyword evidence="5" id="KW-0812">Transmembrane</keyword>
<evidence type="ECO:0000256" key="2">
    <source>
        <dbReference type="ARBA" id="ARBA00023157"/>
    </source>
</evidence>
<feature type="signal peptide" evidence="6">
    <location>
        <begin position="1"/>
        <end position="21"/>
    </location>
</feature>